<dbReference type="InterPro" id="IPR036236">
    <property type="entry name" value="Znf_C2H2_sf"/>
</dbReference>
<evidence type="ECO:0000256" key="1">
    <source>
        <dbReference type="ARBA" id="ARBA00022723"/>
    </source>
</evidence>
<organism evidence="7 8">
    <name type="scientific">Stylonychia lemnae</name>
    <name type="common">Ciliate</name>
    <dbReference type="NCBI Taxonomy" id="5949"/>
    <lineage>
        <taxon>Eukaryota</taxon>
        <taxon>Sar</taxon>
        <taxon>Alveolata</taxon>
        <taxon>Ciliophora</taxon>
        <taxon>Intramacronucleata</taxon>
        <taxon>Spirotrichea</taxon>
        <taxon>Stichotrichia</taxon>
        <taxon>Sporadotrichida</taxon>
        <taxon>Oxytrichidae</taxon>
        <taxon>Stylonychinae</taxon>
        <taxon>Stylonychia</taxon>
    </lineage>
</organism>
<dbReference type="SMART" id="SM00355">
    <property type="entry name" value="ZnF_C2H2"/>
    <property type="match status" value="3"/>
</dbReference>
<dbReference type="SUPFAM" id="SSF57667">
    <property type="entry name" value="beta-beta-alpha zinc fingers"/>
    <property type="match status" value="1"/>
</dbReference>
<evidence type="ECO:0000256" key="3">
    <source>
        <dbReference type="ARBA" id="ARBA00022771"/>
    </source>
</evidence>
<dbReference type="InterPro" id="IPR013087">
    <property type="entry name" value="Znf_C2H2_type"/>
</dbReference>
<dbReference type="PROSITE" id="PS00028">
    <property type="entry name" value="ZINC_FINGER_C2H2_1"/>
    <property type="match status" value="2"/>
</dbReference>
<dbReference type="GO" id="GO:0008270">
    <property type="term" value="F:zinc ion binding"/>
    <property type="evidence" value="ECO:0007669"/>
    <property type="project" value="UniProtKB-KW"/>
</dbReference>
<dbReference type="AlphaFoldDB" id="A0A077ZTS9"/>
<dbReference type="InParanoid" id="A0A077ZTS9"/>
<dbReference type="OrthoDB" id="4748970at2759"/>
<dbReference type="EMBL" id="CCKQ01001620">
    <property type="protein sequence ID" value="CDW72730.1"/>
    <property type="molecule type" value="Genomic_DNA"/>
</dbReference>
<keyword evidence="4" id="KW-0862">Zinc</keyword>
<accession>A0A077ZTS9</accession>
<dbReference type="Gene3D" id="3.30.160.60">
    <property type="entry name" value="Classic Zinc Finger"/>
    <property type="match status" value="2"/>
</dbReference>
<evidence type="ECO:0000256" key="4">
    <source>
        <dbReference type="ARBA" id="ARBA00022833"/>
    </source>
</evidence>
<dbReference type="FunFam" id="3.30.160.60:FF:000072">
    <property type="entry name" value="zinc finger protein 143 isoform X1"/>
    <property type="match status" value="1"/>
</dbReference>
<dbReference type="GO" id="GO:0000981">
    <property type="term" value="F:DNA-binding transcription factor activity, RNA polymerase II-specific"/>
    <property type="evidence" value="ECO:0007669"/>
    <property type="project" value="TreeGrafter"/>
</dbReference>
<evidence type="ECO:0000313" key="7">
    <source>
        <dbReference type="EMBL" id="CDW72730.1"/>
    </source>
</evidence>
<keyword evidence="1" id="KW-0479">Metal-binding</keyword>
<sequence length="305" mass="35895">MLGNQQSFQPIQVQPFQYYNPIQIQKPVQYQEQFQFQQQPPQYIQFQSSNFTTNNQGLNGLSLNQISTPMIYNQAPIINQQTQNPQSQFNAQPQLIILNQYPYPVYTCNLPTYDKISSQNKLDEINQQNNAGTYQISCQNTNLQTQPQRTQSTGDCNASNEETIDDGIKRKLGLPLSTQIRVQEGIDLELNSVQQIHVPAIKTFKYVKYYKESNKRWLQVFICEYNQCSKTFNKWHNLFDHLRSHINERPYICPVDKCSQPFTQKSNLNKHMKTHKNKYYLKCSECKEHWAKSRILEHFKVHKNS</sequence>
<evidence type="ECO:0000313" key="8">
    <source>
        <dbReference type="Proteomes" id="UP000039865"/>
    </source>
</evidence>
<feature type="domain" description="C2H2-type" evidence="6">
    <location>
        <begin position="221"/>
        <end position="250"/>
    </location>
</feature>
<dbReference type="Proteomes" id="UP000039865">
    <property type="component" value="Unassembled WGS sequence"/>
</dbReference>
<proteinExistence type="predicted"/>
<dbReference type="PROSITE" id="PS50157">
    <property type="entry name" value="ZINC_FINGER_C2H2_2"/>
    <property type="match status" value="2"/>
</dbReference>
<name>A0A077ZTS9_STYLE</name>
<evidence type="ECO:0000256" key="2">
    <source>
        <dbReference type="ARBA" id="ARBA00022737"/>
    </source>
</evidence>
<dbReference type="PANTHER" id="PTHR23235">
    <property type="entry name" value="KRUEPPEL-LIKE TRANSCRIPTION FACTOR"/>
    <property type="match status" value="1"/>
</dbReference>
<keyword evidence="8" id="KW-1185">Reference proteome</keyword>
<evidence type="ECO:0000259" key="6">
    <source>
        <dbReference type="PROSITE" id="PS50157"/>
    </source>
</evidence>
<protein>
    <recommendedName>
        <fullName evidence="6">C2H2-type domain-containing protein</fullName>
    </recommendedName>
</protein>
<reference evidence="7 8" key="1">
    <citation type="submission" date="2014-06" db="EMBL/GenBank/DDBJ databases">
        <authorList>
            <person name="Swart Estienne"/>
        </authorList>
    </citation>
    <scope>NUCLEOTIDE SEQUENCE [LARGE SCALE GENOMIC DNA]</scope>
    <source>
        <strain evidence="7 8">130c</strain>
    </source>
</reference>
<dbReference type="Pfam" id="PF00096">
    <property type="entry name" value="zf-C2H2"/>
    <property type="match status" value="2"/>
</dbReference>
<keyword evidence="3 5" id="KW-0863">Zinc-finger</keyword>
<gene>
    <name evidence="7" type="primary">Contig7517.g379</name>
    <name evidence="7" type="ORF">STYLEM_1694</name>
</gene>
<evidence type="ECO:0000256" key="5">
    <source>
        <dbReference type="PROSITE-ProRule" id="PRU00042"/>
    </source>
</evidence>
<keyword evidence="2" id="KW-0677">Repeat</keyword>
<dbReference type="GO" id="GO:0000978">
    <property type="term" value="F:RNA polymerase II cis-regulatory region sequence-specific DNA binding"/>
    <property type="evidence" value="ECO:0007669"/>
    <property type="project" value="TreeGrafter"/>
</dbReference>
<feature type="domain" description="C2H2-type" evidence="6">
    <location>
        <begin position="251"/>
        <end position="280"/>
    </location>
</feature>
<dbReference type="PANTHER" id="PTHR23235:SF120">
    <property type="entry name" value="KRUPPEL-LIKE FACTOR 15"/>
    <property type="match status" value="1"/>
</dbReference>